<dbReference type="PANTHER" id="PTHR21496">
    <property type="entry name" value="FERREDOXIN-RELATED"/>
    <property type="match status" value="1"/>
</dbReference>
<evidence type="ECO:0000313" key="9">
    <source>
        <dbReference type="Proteomes" id="UP001143362"/>
    </source>
</evidence>
<accession>A0ABT3TI30</accession>
<dbReference type="CDD" id="cd03528">
    <property type="entry name" value="Rieske_RO_ferredoxin"/>
    <property type="match status" value="1"/>
</dbReference>
<evidence type="ECO:0000256" key="6">
    <source>
        <dbReference type="ARBA" id="ARBA00038001"/>
    </source>
</evidence>
<keyword evidence="1" id="KW-0001">2Fe-2S</keyword>
<keyword evidence="4" id="KW-0411">Iron-sulfur</keyword>
<comment type="cofactor">
    <cofactor evidence="5">
        <name>[2Fe-2S] cluster</name>
        <dbReference type="ChEBI" id="CHEBI:190135"/>
    </cofactor>
</comment>
<sequence>MSDSNYTVVARTEALPAKSSLRVELKGHDILLCHIEAGIFAVTNLCSHAEAQLHEGKLKGHKILCPLHGAAFDVRDGTALTRPATKPLCSYRVKVLGDDILIELPETN</sequence>
<dbReference type="SUPFAM" id="SSF50022">
    <property type="entry name" value="ISP domain"/>
    <property type="match status" value="1"/>
</dbReference>
<evidence type="ECO:0000256" key="2">
    <source>
        <dbReference type="ARBA" id="ARBA00022723"/>
    </source>
</evidence>
<evidence type="ECO:0000256" key="1">
    <source>
        <dbReference type="ARBA" id="ARBA00022714"/>
    </source>
</evidence>
<evidence type="ECO:0000256" key="3">
    <source>
        <dbReference type="ARBA" id="ARBA00023004"/>
    </source>
</evidence>
<proteinExistence type="inferred from homology"/>
<name>A0ABT3TI30_9GAMM</name>
<evidence type="ECO:0000256" key="5">
    <source>
        <dbReference type="ARBA" id="ARBA00034078"/>
    </source>
</evidence>
<evidence type="ECO:0000313" key="8">
    <source>
        <dbReference type="EMBL" id="MCX2981936.1"/>
    </source>
</evidence>
<comment type="similarity">
    <text evidence="6">Belongs to the bacterial ring-hydroxylating dioxygenase ferredoxin component family.</text>
</comment>
<organism evidence="8 9">
    <name type="scientific">Candidatus Litorirhabdus singularis</name>
    <dbReference type="NCBI Taxonomy" id="2518993"/>
    <lineage>
        <taxon>Bacteria</taxon>
        <taxon>Pseudomonadati</taxon>
        <taxon>Pseudomonadota</taxon>
        <taxon>Gammaproteobacteria</taxon>
        <taxon>Cellvibrionales</taxon>
        <taxon>Halieaceae</taxon>
        <taxon>Candidatus Litorirhabdus</taxon>
    </lineage>
</organism>
<dbReference type="RefSeq" id="WP_279245931.1">
    <property type="nucleotide sequence ID" value="NZ_SHNN01000002.1"/>
</dbReference>
<dbReference type="PANTHER" id="PTHR21496:SF0">
    <property type="entry name" value="RIESKE DOMAIN-CONTAINING PROTEIN"/>
    <property type="match status" value="1"/>
</dbReference>
<feature type="domain" description="Rieske" evidence="7">
    <location>
        <begin position="6"/>
        <end position="102"/>
    </location>
</feature>
<dbReference type="EMBL" id="SHNN01000002">
    <property type="protein sequence ID" value="MCX2981936.1"/>
    <property type="molecule type" value="Genomic_DNA"/>
</dbReference>
<keyword evidence="3" id="KW-0408">Iron</keyword>
<comment type="caution">
    <text evidence="8">The sequence shown here is derived from an EMBL/GenBank/DDBJ whole genome shotgun (WGS) entry which is preliminary data.</text>
</comment>
<evidence type="ECO:0000256" key="4">
    <source>
        <dbReference type="ARBA" id="ARBA00023014"/>
    </source>
</evidence>
<dbReference type="PROSITE" id="PS51296">
    <property type="entry name" value="RIESKE"/>
    <property type="match status" value="1"/>
</dbReference>
<dbReference type="Proteomes" id="UP001143362">
    <property type="component" value="Unassembled WGS sequence"/>
</dbReference>
<keyword evidence="2" id="KW-0479">Metal-binding</keyword>
<protein>
    <submittedName>
        <fullName evidence="8">Non-heme iron oxygenase ferredoxin subunit</fullName>
    </submittedName>
</protein>
<gene>
    <name evidence="8" type="ORF">EYC98_13825</name>
</gene>
<dbReference type="Pfam" id="PF00355">
    <property type="entry name" value="Rieske"/>
    <property type="match status" value="1"/>
</dbReference>
<dbReference type="Gene3D" id="2.102.10.10">
    <property type="entry name" value="Rieske [2Fe-2S] iron-sulphur domain"/>
    <property type="match status" value="1"/>
</dbReference>
<reference evidence="8" key="1">
    <citation type="submission" date="2019-02" db="EMBL/GenBank/DDBJ databases">
        <authorList>
            <person name="Li S.-H."/>
        </authorList>
    </citation>
    <scope>NUCLEOTIDE SEQUENCE</scope>
    <source>
        <strain evidence="8">IMCC14734</strain>
    </source>
</reference>
<evidence type="ECO:0000259" key="7">
    <source>
        <dbReference type="PROSITE" id="PS51296"/>
    </source>
</evidence>
<dbReference type="InterPro" id="IPR036922">
    <property type="entry name" value="Rieske_2Fe-2S_sf"/>
</dbReference>
<keyword evidence="9" id="KW-1185">Reference proteome</keyword>
<dbReference type="InterPro" id="IPR017941">
    <property type="entry name" value="Rieske_2Fe-2S"/>
</dbReference>